<keyword evidence="1" id="KW-0812">Transmembrane</keyword>
<evidence type="ECO:0000313" key="3">
    <source>
        <dbReference type="Proteomes" id="UP000051835"/>
    </source>
</evidence>
<organism evidence="2 3">
    <name type="scientific">Levilactobacillus spicheri DSM 15429</name>
    <dbReference type="NCBI Taxonomy" id="1423805"/>
    <lineage>
        <taxon>Bacteria</taxon>
        <taxon>Bacillati</taxon>
        <taxon>Bacillota</taxon>
        <taxon>Bacilli</taxon>
        <taxon>Lactobacillales</taxon>
        <taxon>Lactobacillaceae</taxon>
        <taxon>Levilactobacillus</taxon>
    </lineage>
</organism>
<protein>
    <submittedName>
        <fullName evidence="2">D-alanyl-D-alanine carboxypeptidase</fullName>
    </submittedName>
</protein>
<dbReference type="EMBL" id="AZFC01000035">
    <property type="protein sequence ID" value="KRL46862.1"/>
    <property type="molecule type" value="Genomic_DNA"/>
</dbReference>
<evidence type="ECO:0000313" key="2">
    <source>
        <dbReference type="EMBL" id="KRL46862.1"/>
    </source>
</evidence>
<dbReference type="Proteomes" id="UP000051835">
    <property type="component" value="Unassembled WGS sequence"/>
</dbReference>
<accession>A0A0R1QRH3</accession>
<reference evidence="2 3" key="1">
    <citation type="journal article" date="2015" name="Genome Announc.">
        <title>Expanding the biotechnology potential of lactobacilli through comparative genomics of 213 strains and associated genera.</title>
        <authorList>
            <person name="Sun Z."/>
            <person name="Harris H.M."/>
            <person name="McCann A."/>
            <person name="Guo C."/>
            <person name="Argimon S."/>
            <person name="Zhang W."/>
            <person name="Yang X."/>
            <person name="Jeffery I.B."/>
            <person name="Cooney J.C."/>
            <person name="Kagawa T.F."/>
            <person name="Liu W."/>
            <person name="Song Y."/>
            <person name="Salvetti E."/>
            <person name="Wrobel A."/>
            <person name="Rasinkangas P."/>
            <person name="Parkhill J."/>
            <person name="Rea M.C."/>
            <person name="O'Sullivan O."/>
            <person name="Ritari J."/>
            <person name="Douillard F.P."/>
            <person name="Paul Ross R."/>
            <person name="Yang R."/>
            <person name="Briner A.E."/>
            <person name="Felis G.E."/>
            <person name="de Vos W.M."/>
            <person name="Barrangou R."/>
            <person name="Klaenhammer T.R."/>
            <person name="Caufield P.W."/>
            <person name="Cui Y."/>
            <person name="Zhang H."/>
            <person name="O'Toole P.W."/>
        </authorList>
    </citation>
    <scope>NUCLEOTIDE SEQUENCE [LARGE SCALE GENOMIC DNA]</scope>
    <source>
        <strain evidence="2 3">DSM 15429</strain>
    </source>
</reference>
<evidence type="ECO:0000256" key="1">
    <source>
        <dbReference type="SAM" id="Phobius"/>
    </source>
</evidence>
<keyword evidence="1" id="KW-0472">Membrane</keyword>
<keyword evidence="2" id="KW-0645">Protease</keyword>
<feature type="transmembrane region" description="Helical" evidence="1">
    <location>
        <begin position="31"/>
        <end position="49"/>
    </location>
</feature>
<gene>
    <name evidence="2" type="ORF">FD37_GL000339</name>
</gene>
<dbReference type="AlphaFoldDB" id="A0A0R1QRH3"/>
<name>A0A0R1QRH3_9LACO</name>
<proteinExistence type="predicted"/>
<keyword evidence="2" id="KW-0121">Carboxypeptidase</keyword>
<dbReference type="GO" id="GO:0004180">
    <property type="term" value="F:carboxypeptidase activity"/>
    <property type="evidence" value="ECO:0007669"/>
    <property type="project" value="UniProtKB-KW"/>
</dbReference>
<comment type="caution">
    <text evidence="2">The sequence shown here is derived from an EMBL/GenBank/DDBJ whole genome shotgun (WGS) entry which is preliminary data.</text>
</comment>
<sequence>MVFNLRSAELHYLCTTHILGGNYMKKLTHKYAAALMLLGAVAGIGFTAGTTTASAKTVKSYPWNYGKTSKYAWSAPKDDAAPLYYTNTKKNGYIWNKSFTKKLHNIKNYQYTSWYVKKSFKRNGKVYYKVTGNKVSGYVWHGYVAPAISKKLSSFKNDSSYIKYLNSDKSQKLSRAILKYFPNAKISLDLSRRGAGQFVGNTVMTMTGYNDVINLTALSHKQRATSFTYTENIYNILENPVVKTNAAKAKSVNAVLVKNGYTQKKISALINDGYKLGIYMNDGTGISSAKSGYPWKINTYAGTRDNYALFLAK</sequence>
<keyword evidence="1" id="KW-1133">Transmembrane helix</keyword>
<keyword evidence="2" id="KW-0378">Hydrolase</keyword>
<dbReference type="PATRIC" id="fig|1423805.4.peg.346"/>